<dbReference type="Pfam" id="PF00400">
    <property type="entry name" value="WD40"/>
    <property type="match status" value="4"/>
</dbReference>
<evidence type="ECO:0000256" key="6">
    <source>
        <dbReference type="ARBA" id="ARBA00038255"/>
    </source>
</evidence>
<keyword evidence="4" id="KW-0819">tRNA processing</keyword>
<keyword evidence="3 7" id="KW-0853">WD repeat</keyword>
<dbReference type="InterPro" id="IPR036322">
    <property type="entry name" value="WD40_repeat_dom_sf"/>
</dbReference>
<evidence type="ECO:0000256" key="5">
    <source>
        <dbReference type="ARBA" id="ARBA00022737"/>
    </source>
</evidence>
<evidence type="ECO:0000313" key="9">
    <source>
        <dbReference type="Proteomes" id="UP001300502"/>
    </source>
</evidence>
<dbReference type="InterPro" id="IPR015943">
    <property type="entry name" value="WD40/YVTN_repeat-like_dom_sf"/>
</dbReference>
<comment type="subcellular location">
    <subcellularLocation>
        <location evidence="1">Cytoplasm</location>
    </subcellularLocation>
</comment>
<sequence>MQRYFYGPITALSFLSSEYLFYAQGCWLILYDITHQRIINRRQVFPDGRRIFGVSNWVLSRHSKQPRFVLVFGERLVSIFYWKSLVEWQNIALVRCSDWVFDVHPIESNDDCSFLIVCAQSHHACEIYSINFETSNCQWKARINFAFEEITWSASIFVDKVTKTIAIANGCYSGNIKVFLFPVSDSWCQREEEFILLQGHAGPVFCIRWDSHGERLATTADDRCIRVWKRLTRNSFQQQIVLWDSTSRIWDLDFLPKDMIIAACEDGMSRIWNLKDGTCGIRLEDSFGKNVFCSSTFLDQHHRGDGGCLVATGSMDANCQIYRLEDILRRQADRYSAQVDLPITEKNPRRHTDAMTLSEVNSKVSKESVKSIKWLSRDSLIIYTDQNRIYHIGIWKQQEEWKQRWTLLFHVKDKILAPISMTWIECGILMGTNCGQVLILSFLDIKRKLEDDNQVDLASRLSSHCFQATKRGAVMNIFSIQETRSSPQQLLQPNERREQIFIVAPNGCMFCYHIVWNVEEDCLVQVSLLYILRHPSSDGLFTAMCYHSTTSSVICGDKKGRIFVFFPEQQDNSECPELMPIQSLQLHSDRIHCLSWMENDMFVSASVDGMLFRNLFVHRQVKVLCQRKCFYKVATADRFLKDSDGQRLFLVGFHSKYLTIWDVLHEKEMVSMDCGGWRRAHDIWFQSNEFMICFTRRGHLVLRCECFEDIQSTPRMISDGFHGMRINHILLWTESDGKLSLISCGEDTMVRNSLFCTKSNRMQTLQILDCHISGVQCSALDEDLLWTGSGKDQLIVWQRNACSTHCNGNSGSCYYYHKKDMYFGALEKNQRLRLLNKATTVATQRITSLLVLPKDLLTRNAGFPSSYGILRSLVGATRSDGSFALQGSFENQQWMIRSLCRWKPSQFPILCSDCLISPQRFQTKWKKMLVFACNTVGQLIIWQLGEMDWQSTSQVEHHVGKDMIILNNLHQGAIHDLHVSLLENDDILVITGGEDQRIKAHLFHLNTGTDQKPIILKQSFDPSYGHNASVTAVWTNGKVVFSCGADQQLILWEITFDGSNIYLQPQKTIVSNVSDISCISVANDWLVLAGYGVELVKWK</sequence>
<dbReference type="GO" id="GO:0030488">
    <property type="term" value="P:tRNA methylation"/>
    <property type="evidence" value="ECO:0007669"/>
    <property type="project" value="TreeGrafter"/>
</dbReference>
<evidence type="ECO:0000256" key="1">
    <source>
        <dbReference type="ARBA" id="ARBA00004496"/>
    </source>
</evidence>
<dbReference type="SUPFAM" id="SSF50960">
    <property type="entry name" value="TolB, C-terminal domain"/>
    <property type="match status" value="1"/>
</dbReference>
<dbReference type="SMART" id="SM00320">
    <property type="entry name" value="WD40"/>
    <property type="match status" value="8"/>
</dbReference>
<evidence type="ECO:0008006" key="10">
    <source>
        <dbReference type="Google" id="ProtNLM"/>
    </source>
</evidence>
<dbReference type="SUPFAM" id="SSF50978">
    <property type="entry name" value="WD40 repeat-like"/>
    <property type="match status" value="1"/>
</dbReference>
<feature type="repeat" description="WD" evidence="7">
    <location>
        <begin position="197"/>
        <end position="229"/>
    </location>
</feature>
<keyword evidence="5" id="KW-0677">Repeat</keyword>
<keyword evidence="2" id="KW-0963">Cytoplasm</keyword>
<dbReference type="AlphaFoldDB" id="A0AAV9I8U5"/>
<evidence type="ECO:0000256" key="4">
    <source>
        <dbReference type="ARBA" id="ARBA00022694"/>
    </source>
</evidence>
<organism evidence="8 9">
    <name type="scientific">Galdieria yellowstonensis</name>
    <dbReference type="NCBI Taxonomy" id="3028027"/>
    <lineage>
        <taxon>Eukaryota</taxon>
        <taxon>Rhodophyta</taxon>
        <taxon>Bangiophyceae</taxon>
        <taxon>Galdieriales</taxon>
        <taxon>Galdieriaceae</taxon>
        <taxon>Galdieria</taxon>
    </lineage>
</organism>
<dbReference type="InterPro" id="IPR001680">
    <property type="entry name" value="WD40_rpt"/>
</dbReference>
<comment type="caution">
    <text evidence="8">The sequence shown here is derived from an EMBL/GenBank/DDBJ whole genome shotgun (WGS) entry which is preliminary data.</text>
</comment>
<dbReference type="EMBL" id="JANCYU010000020">
    <property type="protein sequence ID" value="KAK4523845.1"/>
    <property type="molecule type" value="Genomic_DNA"/>
</dbReference>
<dbReference type="PROSITE" id="PS50294">
    <property type="entry name" value="WD_REPEATS_REGION"/>
    <property type="match status" value="1"/>
</dbReference>
<reference evidence="8 9" key="1">
    <citation type="submission" date="2022-07" db="EMBL/GenBank/DDBJ databases">
        <title>Genome-wide signatures of adaptation to extreme environments.</title>
        <authorList>
            <person name="Cho C.H."/>
            <person name="Yoon H.S."/>
        </authorList>
    </citation>
    <scope>NUCLEOTIDE SEQUENCE [LARGE SCALE GENOMIC DNA]</scope>
    <source>
        <strain evidence="8 9">108.79 E11</strain>
    </source>
</reference>
<evidence type="ECO:0000313" key="8">
    <source>
        <dbReference type="EMBL" id="KAK4523845.1"/>
    </source>
</evidence>
<dbReference type="PROSITE" id="PS50082">
    <property type="entry name" value="WD_REPEATS_2"/>
    <property type="match status" value="1"/>
</dbReference>
<dbReference type="InterPro" id="IPR051973">
    <property type="entry name" value="tRNA_Anticodon_Mtase-Reg"/>
</dbReference>
<keyword evidence="9" id="KW-1185">Reference proteome</keyword>
<dbReference type="PANTHER" id="PTHR14344">
    <property type="entry name" value="WD REPEAT PROTEIN"/>
    <property type="match status" value="1"/>
</dbReference>
<evidence type="ECO:0000256" key="7">
    <source>
        <dbReference type="PROSITE-ProRule" id="PRU00221"/>
    </source>
</evidence>
<comment type="similarity">
    <text evidence="6">Belongs to the WD repeat WDR6 family.</text>
</comment>
<dbReference type="SUPFAM" id="SSF82171">
    <property type="entry name" value="DPP6 N-terminal domain-like"/>
    <property type="match status" value="1"/>
</dbReference>
<protein>
    <recommendedName>
        <fullName evidence="10">WD repeat-containing protein 6</fullName>
    </recommendedName>
</protein>
<dbReference type="Gene3D" id="2.130.10.10">
    <property type="entry name" value="YVTN repeat-like/Quinoprotein amine dehydrogenase"/>
    <property type="match status" value="3"/>
</dbReference>
<dbReference type="GO" id="GO:0005737">
    <property type="term" value="C:cytoplasm"/>
    <property type="evidence" value="ECO:0007669"/>
    <property type="project" value="UniProtKB-SubCell"/>
</dbReference>
<proteinExistence type="inferred from homology"/>
<evidence type="ECO:0000256" key="3">
    <source>
        <dbReference type="ARBA" id="ARBA00022574"/>
    </source>
</evidence>
<accession>A0AAV9I8U5</accession>
<gene>
    <name evidence="8" type="ORF">GAYE_SCF00G1741</name>
</gene>
<evidence type="ECO:0000256" key="2">
    <source>
        <dbReference type="ARBA" id="ARBA00022490"/>
    </source>
</evidence>
<dbReference type="Proteomes" id="UP001300502">
    <property type="component" value="Unassembled WGS sequence"/>
</dbReference>
<name>A0AAV9I8U5_9RHOD</name>
<dbReference type="PANTHER" id="PTHR14344:SF3">
    <property type="entry name" value="WD REPEAT-CONTAINING PROTEIN 6"/>
    <property type="match status" value="1"/>
</dbReference>